<organism evidence="2 3">
    <name type="scientific">Hypsizygus marmoreus</name>
    <name type="common">White beech mushroom</name>
    <name type="synonym">Agaricus marmoreus</name>
    <dbReference type="NCBI Taxonomy" id="39966"/>
    <lineage>
        <taxon>Eukaryota</taxon>
        <taxon>Fungi</taxon>
        <taxon>Dikarya</taxon>
        <taxon>Basidiomycota</taxon>
        <taxon>Agaricomycotina</taxon>
        <taxon>Agaricomycetes</taxon>
        <taxon>Agaricomycetidae</taxon>
        <taxon>Agaricales</taxon>
        <taxon>Tricholomatineae</taxon>
        <taxon>Lyophyllaceae</taxon>
        <taxon>Hypsizygus</taxon>
    </lineage>
</organism>
<accession>A0A369J541</accession>
<keyword evidence="1" id="KW-0472">Membrane</keyword>
<keyword evidence="1" id="KW-0812">Transmembrane</keyword>
<evidence type="ECO:0000313" key="2">
    <source>
        <dbReference type="EMBL" id="RDB16280.1"/>
    </source>
</evidence>
<proteinExistence type="predicted"/>
<protein>
    <submittedName>
        <fullName evidence="2">Uncharacterized protein</fullName>
    </submittedName>
</protein>
<feature type="non-terminal residue" evidence="2">
    <location>
        <position position="1"/>
    </location>
</feature>
<dbReference type="AlphaFoldDB" id="A0A369J541"/>
<sequence length="258" mass="29368">EALEAGKNCHLVMRLFRSGYQYARYNNFLVSPFGIVLYVWILFQDFIYDSTYKAPIDTGLKSCKTEPMTWKRPVISWRRIYLRICTTPWSVFFLQEVFPKLLPDDRGLCSFEINTMFIHFERPQAWSNFPFLQVSLLTLPHPAMPCMPAFRGIHVIDLHRIASLTSALWFDMRELVSTSSCSFVAADIGTGASSTDQSPMQLRGWIGLIPVGLENAVVSIHTRAIGRGSNLIIQRGSWVTVQAELLMDSRVLLTPSIQ</sequence>
<dbReference type="Proteomes" id="UP000076154">
    <property type="component" value="Unassembled WGS sequence"/>
</dbReference>
<comment type="caution">
    <text evidence="2">The sequence shown here is derived from an EMBL/GenBank/DDBJ whole genome shotgun (WGS) entry which is preliminary data.</text>
</comment>
<keyword evidence="3" id="KW-1185">Reference proteome</keyword>
<evidence type="ECO:0000256" key="1">
    <source>
        <dbReference type="SAM" id="Phobius"/>
    </source>
</evidence>
<evidence type="ECO:0000313" key="3">
    <source>
        <dbReference type="Proteomes" id="UP000076154"/>
    </source>
</evidence>
<reference evidence="2" key="1">
    <citation type="submission" date="2018-04" db="EMBL/GenBank/DDBJ databases">
        <title>Whole genome sequencing of Hypsizygus marmoreus.</title>
        <authorList>
            <person name="Choi I.-G."/>
            <person name="Min B."/>
            <person name="Kim J.-G."/>
            <person name="Kim S."/>
            <person name="Oh Y.-L."/>
            <person name="Kong W.-S."/>
            <person name="Park H."/>
            <person name="Jeong J."/>
            <person name="Song E.-S."/>
        </authorList>
    </citation>
    <scope>NUCLEOTIDE SEQUENCE [LARGE SCALE GENOMIC DNA]</scope>
    <source>
        <strain evidence="2">51987-8</strain>
    </source>
</reference>
<name>A0A369J541_HYPMA</name>
<dbReference type="InParanoid" id="A0A369J541"/>
<gene>
    <name evidence="2" type="ORF">Hypma_003069</name>
</gene>
<keyword evidence="1" id="KW-1133">Transmembrane helix</keyword>
<feature type="transmembrane region" description="Helical" evidence="1">
    <location>
        <begin position="25"/>
        <end position="43"/>
    </location>
</feature>
<dbReference type="EMBL" id="LUEZ02000126">
    <property type="protein sequence ID" value="RDB16280.1"/>
    <property type="molecule type" value="Genomic_DNA"/>
</dbReference>